<dbReference type="Proteomes" id="UP000555448">
    <property type="component" value="Unassembled WGS sequence"/>
</dbReference>
<protein>
    <submittedName>
        <fullName evidence="1">Uncharacterized protein</fullName>
    </submittedName>
</protein>
<dbReference type="GO" id="GO:0016020">
    <property type="term" value="C:membrane"/>
    <property type="evidence" value="ECO:0007669"/>
    <property type="project" value="InterPro"/>
</dbReference>
<dbReference type="RefSeq" id="WP_221419938.1">
    <property type="nucleotide sequence ID" value="NZ_JACHLR010000007.1"/>
</dbReference>
<dbReference type="SUPFAM" id="SSF51445">
    <property type="entry name" value="(Trans)glycosidases"/>
    <property type="match status" value="1"/>
</dbReference>
<dbReference type="Pfam" id="PF03662">
    <property type="entry name" value="Glyco_hydro_79n"/>
    <property type="match status" value="1"/>
</dbReference>
<dbReference type="GO" id="GO:0016798">
    <property type="term" value="F:hydrolase activity, acting on glycosyl bonds"/>
    <property type="evidence" value="ECO:0007669"/>
    <property type="project" value="InterPro"/>
</dbReference>
<evidence type="ECO:0000313" key="1">
    <source>
        <dbReference type="EMBL" id="MBB4858767.1"/>
    </source>
</evidence>
<dbReference type="Gene3D" id="3.20.20.80">
    <property type="entry name" value="Glycosidases"/>
    <property type="match status" value="1"/>
</dbReference>
<dbReference type="EMBL" id="JACHLR010000007">
    <property type="protein sequence ID" value="MBB4858767.1"/>
    <property type="molecule type" value="Genomic_DNA"/>
</dbReference>
<comment type="caution">
    <text evidence="1">The sequence shown here is derived from an EMBL/GenBank/DDBJ whole genome shotgun (WGS) entry which is preliminary data.</text>
</comment>
<organism evidence="1 2">
    <name type="scientific">Novosphingobium chloroacetimidivorans</name>
    <dbReference type="NCBI Taxonomy" id="1428314"/>
    <lineage>
        <taxon>Bacteria</taxon>
        <taxon>Pseudomonadati</taxon>
        <taxon>Pseudomonadota</taxon>
        <taxon>Alphaproteobacteria</taxon>
        <taxon>Sphingomonadales</taxon>
        <taxon>Sphingomonadaceae</taxon>
        <taxon>Novosphingobium</taxon>
    </lineage>
</organism>
<reference evidence="1 2" key="1">
    <citation type="submission" date="2020-08" db="EMBL/GenBank/DDBJ databases">
        <title>Functional genomics of gut bacteria from endangered species of beetles.</title>
        <authorList>
            <person name="Carlos-Shanley C."/>
        </authorList>
    </citation>
    <scope>NUCLEOTIDE SEQUENCE [LARGE SCALE GENOMIC DNA]</scope>
    <source>
        <strain evidence="1 2">S00245</strain>
    </source>
</reference>
<dbReference type="InterPro" id="IPR017853">
    <property type="entry name" value="GH"/>
</dbReference>
<keyword evidence="2" id="KW-1185">Reference proteome</keyword>
<name>A0A7W7K9L7_9SPHN</name>
<proteinExistence type="predicted"/>
<dbReference type="InterPro" id="IPR005199">
    <property type="entry name" value="Glyco_hydro_79"/>
</dbReference>
<dbReference type="PANTHER" id="PTHR46145">
    <property type="entry name" value="HEPARANASE"/>
    <property type="match status" value="1"/>
</dbReference>
<dbReference type="AlphaFoldDB" id="A0A7W7K9L7"/>
<accession>A0A7W7K9L7</accession>
<gene>
    <name evidence="1" type="ORF">HNO88_002093</name>
</gene>
<evidence type="ECO:0000313" key="2">
    <source>
        <dbReference type="Proteomes" id="UP000555448"/>
    </source>
</evidence>
<dbReference type="PANTHER" id="PTHR46145:SF4">
    <property type="entry name" value="HEPARANASE"/>
    <property type="match status" value="1"/>
</dbReference>
<sequence length="534" mass="57854">MNIRIAHKRLIYAVTIGTALTSGVITPAISKQDAVAARRIDPAALRKVGQVDPRFLAYNVESVEVTGGNFWAPYPKPGEAPPKAMEGPHGTGFATGAYRYRKPIDLIGNKRLRMLTKELGPSYMRVSGSWANSVYFQDDDQPAREPPAGYKAVMTRAQWAGVVDFGRAVDAKILTSFATSPGARPNGVWNAEQARRLFAYTRSLGGRIDAVELTNEPNASQIQYKAEDYARDMDTLNRLVKEVSPETKVVGPGSTGEAGFKLFDKPPEAMSTARLLAGAPKPHFDAFSWHFYGSVSERCKSLGGLGGRNQEVTTSQADALTEKWLGAADQGQNFYKGVRDRFAPGAPIWISETAQAACGGDRWAATFIDTFRFIDQLGRFARNDVSIVFHNTLAASDYSLIEEDTWLPRPNYWAAVLWRRLVGDVVLDAGSGQGDLRVYSQCMRGTPGGVTLIALNLNQTNSAAIDLPMGGSRYGLTADALTAKSVKLNGRELRLSGDTLPTLGGTAFRKGSVKLMPASVTFLTVPTANNSACK</sequence>